<evidence type="ECO:0000256" key="1">
    <source>
        <dbReference type="SAM" id="MobiDB-lite"/>
    </source>
</evidence>
<evidence type="ECO:0000313" key="3">
    <source>
        <dbReference type="Proteomes" id="UP001159363"/>
    </source>
</evidence>
<organism evidence="2 3">
    <name type="scientific">Dryococelus australis</name>
    <dbReference type="NCBI Taxonomy" id="614101"/>
    <lineage>
        <taxon>Eukaryota</taxon>
        <taxon>Metazoa</taxon>
        <taxon>Ecdysozoa</taxon>
        <taxon>Arthropoda</taxon>
        <taxon>Hexapoda</taxon>
        <taxon>Insecta</taxon>
        <taxon>Pterygota</taxon>
        <taxon>Neoptera</taxon>
        <taxon>Polyneoptera</taxon>
        <taxon>Phasmatodea</taxon>
        <taxon>Verophasmatodea</taxon>
        <taxon>Anareolatae</taxon>
        <taxon>Phasmatidae</taxon>
        <taxon>Eurycanthinae</taxon>
        <taxon>Dryococelus</taxon>
    </lineage>
</organism>
<proteinExistence type="predicted"/>
<comment type="caution">
    <text evidence="2">The sequence shown here is derived from an EMBL/GenBank/DDBJ whole genome shotgun (WGS) entry which is preliminary data.</text>
</comment>
<feature type="compositionally biased region" description="Basic residues" evidence="1">
    <location>
        <begin position="355"/>
        <end position="386"/>
    </location>
</feature>
<name>A0ABQ9HWG9_9NEOP</name>
<dbReference type="EMBL" id="JARBHB010000003">
    <property type="protein sequence ID" value="KAJ8888158.1"/>
    <property type="molecule type" value="Genomic_DNA"/>
</dbReference>
<feature type="region of interest" description="Disordered" evidence="1">
    <location>
        <begin position="192"/>
        <end position="243"/>
    </location>
</feature>
<gene>
    <name evidence="2" type="ORF">PR048_007645</name>
</gene>
<accession>A0ABQ9HWG9</accession>
<evidence type="ECO:0000313" key="2">
    <source>
        <dbReference type="EMBL" id="KAJ8888158.1"/>
    </source>
</evidence>
<sequence length="488" mass="54114">MCLLSVTDVYSSWGLAAMLDDVTVRVCEDRWLRGQGGHQSCAGGGEASSWGPPWQWLSEHLPVEEVVYSNVRWQIVGGGSVLEHSLAAKMDVMVLCALCSSSNRICELQSLLAADMAIGDIVRQCTCTHDSSRCFLLLALLAAKMGTMVAFCHWLTKWPPAIPTANMVVVCINHTFNNSVTGATVAERLALSPPTKANRAQSPAGSPDFRKWESRRTMPLVGGSSRGSPVSPPPPNSGTAPIFPSITLIGSQDLAVKSRPNLFTHSLTSVTATTPSLRCVQMPTSPWKAVLEAVQHLERGRGCTLPEVVRYLKRQEPTKTSRKTLAWCVRTQPLVPEDGRAARGGIAQLPCVSARRGKSHRRRPISRRRASRKPARCSSRKHARRSSRSGSLLLHCRTPRHSRVYAVHCHDRLYLLISCKMCLAHKLVQEIFVQGRHLWRKFGSHLASKCGGKVVCIMLCQKCKRLVLLDERKKRTGREKRKCKRRQE</sequence>
<feature type="region of interest" description="Disordered" evidence="1">
    <location>
        <begin position="353"/>
        <end position="386"/>
    </location>
</feature>
<dbReference type="Proteomes" id="UP001159363">
    <property type="component" value="Chromosome 3"/>
</dbReference>
<keyword evidence="3" id="KW-1185">Reference proteome</keyword>
<reference evidence="2 3" key="1">
    <citation type="submission" date="2023-02" db="EMBL/GenBank/DDBJ databases">
        <title>LHISI_Scaffold_Assembly.</title>
        <authorList>
            <person name="Stuart O.P."/>
            <person name="Cleave R."/>
            <person name="Magrath M.J.L."/>
            <person name="Mikheyev A.S."/>
        </authorList>
    </citation>
    <scope>NUCLEOTIDE SEQUENCE [LARGE SCALE GENOMIC DNA]</scope>
    <source>
        <strain evidence="2">Daus_M_001</strain>
        <tissue evidence="2">Leg muscle</tissue>
    </source>
</reference>
<protein>
    <submittedName>
        <fullName evidence="2">Uncharacterized protein</fullName>
    </submittedName>
</protein>